<reference evidence="9 10" key="1">
    <citation type="submission" date="2015-09" db="EMBL/GenBank/DDBJ databases">
        <title>Trachymyrmex zeteki WGS genome.</title>
        <authorList>
            <person name="Nygaard S."/>
            <person name="Hu H."/>
            <person name="Boomsma J."/>
            <person name="Zhang G."/>
        </authorList>
    </citation>
    <scope>NUCLEOTIDE SEQUENCE [LARGE SCALE GENOMIC DNA]</scope>
    <source>
        <strain evidence="9">Tzet28-1</strain>
        <tissue evidence="9">Whole body</tissue>
    </source>
</reference>
<keyword evidence="2 8" id="KW-1003">Cell membrane</keyword>
<accession>A0A151WYT7</accession>
<dbReference type="AlphaFoldDB" id="A0A151WYT7"/>
<name>A0A151WYT7_9HYME</name>
<sequence length="363" mass="42323">MQLQILKKQHMAISNTVQTLNVNFCLPVLTTIVKTFTQITLILYYYASQVQKHDVSKGNLEKQNYQEHLIIVSVAYYFIKIALIVWACETGKNQAIDIRTTIHDVFNSTSDKEIKYELKTFSLQLMQRDNIFSAKGLIVNAMLLTEVTCFKQINDSLDYLRQYMTNNEPYLLNRTYHKQRNPFVLMQLKALMKQHLAISDAVQMLTMIFSLQFLSTIILAFIEITFNLYYYLVQIQNNVFMSDQIKQTYNEVFIIAVMYDIIKIMLIIWACQTGKNQILEINSTIHDVYNSTSNKDIKYELRLFSLQLMHCKNIFSTKVLIVDATLLTTMMGGITTYLLILIQFFLMSNSCSTKTNFTHVEVY</sequence>
<keyword evidence="10" id="KW-1185">Reference proteome</keyword>
<protein>
    <recommendedName>
        <fullName evidence="8">Gustatory receptor</fullName>
    </recommendedName>
</protein>
<dbReference type="Pfam" id="PF08395">
    <property type="entry name" value="7tm_7"/>
    <property type="match status" value="2"/>
</dbReference>
<dbReference type="EMBL" id="KQ982649">
    <property type="protein sequence ID" value="KYQ52937.1"/>
    <property type="molecule type" value="Genomic_DNA"/>
</dbReference>
<keyword evidence="6 8" id="KW-0675">Receptor</keyword>
<evidence type="ECO:0000256" key="4">
    <source>
        <dbReference type="ARBA" id="ARBA00022989"/>
    </source>
</evidence>
<comment type="similarity">
    <text evidence="8">Belongs to the insect chemoreceptor superfamily. Gustatory receptor (GR) family.</text>
</comment>
<evidence type="ECO:0000256" key="5">
    <source>
        <dbReference type="ARBA" id="ARBA00023136"/>
    </source>
</evidence>
<evidence type="ECO:0000313" key="9">
    <source>
        <dbReference type="EMBL" id="KYQ52937.1"/>
    </source>
</evidence>
<dbReference type="STRING" id="64791.A0A151WYT7"/>
<dbReference type="GO" id="GO:0007635">
    <property type="term" value="P:chemosensory behavior"/>
    <property type="evidence" value="ECO:0007669"/>
    <property type="project" value="TreeGrafter"/>
</dbReference>
<keyword evidence="3 8" id="KW-0812">Transmembrane</keyword>
<dbReference type="GO" id="GO:0030424">
    <property type="term" value="C:axon"/>
    <property type="evidence" value="ECO:0007669"/>
    <property type="project" value="TreeGrafter"/>
</dbReference>
<dbReference type="GO" id="GO:0007165">
    <property type="term" value="P:signal transduction"/>
    <property type="evidence" value="ECO:0007669"/>
    <property type="project" value="UniProtKB-KW"/>
</dbReference>
<dbReference type="GO" id="GO:0005886">
    <property type="term" value="C:plasma membrane"/>
    <property type="evidence" value="ECO:0007669"/>
    <property type="project" value="UniProtKB-SubCell"/>
</dbReference>
<evidence type="ECO:0000256" key="2">
    <source>
        <dbReference type="ARBA" id="ARBA00022475"/>
    </source>
</evidence>
<dbReference type="GO" id="GO:0043025">
    <property type="term" value="C:neuronal cell body"/>
    <property type="evidence" value="ECO:0007669"/>
    <property type="project" value="TreeGrafter"/>
</dbReference>
<comment type="subcellular location">
    <subcellularLocation>
        <location evidence="1 8">Cell membrane</location>
        <topology evidence="1 8">Multi-pass membrane protein</topology>
    </subcellularLocation>
</comment>
<comment type="caution">
    <text evidence="8">Lacks conserved residue(s) required for the propagation of feature annotation.</text>
</comment>
<evidence type="ECO:0000256" key="3">
    <source>
        <dbReference type="ARBA" id="ARBA00022692"/>
    </source>
</evidence>
<evidence type="ECO:0000256" key="7">
    <source>
        <dbReference type="ARBA" id="ARBA00023224"/>
    </source>
</evidence>
<feature type="transmembrane region" description="Helical" evidence="8">
    <location>
        <begin position="20"/>
        <end position="47"/>
    </location>
</feature>
<feature type="transmembrane region" description="Helical" evidence="8">
    <location>
        <begin position="252"/>
        <end position="271"/>
    </location>
</feature>
<gene>
    <name evidence="9" type="ORF">ALC60_07663</name>
</gene>
<dbReference type="GO" id="GO:0050909">
    <property type="term" value="P:sensory perception of taste"/>
    <property type="evidence" value="ECO:0007669"/>
    <property type="project" value="InterPro"/>
</dbReference>
<evidence type="ECO:0000256" key="1">
    <source>
        <dbReference type="ARBA" id="ARBA00004651"/>
    </source>
</evidence>
<dbReference type="PANTHER" id="PTHR21143">
    <property type="entry name" value="INVERTEBRATE GUSTATORY RECEPTOR"/>
    <property type="match status" value="1"/>
</dbReference>
<dbReference type="GO" id="GO:0008049">
    <property type="term" value="P:male courtship behavior"/>
    <property type="evidence" value="ECO:0007669"/>
    <property type="project" value="TreeGrafter"/>
</dbReference>
<keyword evidence="4 8" id="KW-1133">Transmembrane helix</keyword>
<keyword evidence="7 8" id="KW-0807">Transducer</keyword>
<proteinExistence type="inferred from homology"/>
<dbReference type="PANTHER" id="PTHR21143:SF133">
    <property type="entry name" value="GUSTATORY AND PHEROMONE RECEPTOR 32A-RELATED"/>
    <property type="match status" value="1"/>
</dbReference>
<dbReference type="InterPro" id="IPR013604">
    <property type="entry name" value="7TM_chemorcpt"/>
</dbReference>
<organism evidence="9 10">
    <name type="scientific">Mycetomoellerius zeteki</name>
    <dbReference type="NCBI Taxonomy" id="64791"/>
    <lineage>
        <taxon>Eukaryota</taxon>
        <taxon>Metazoa</taxon>
        <taxon>Ecdysozoa</taxon>
        <taxon>Arthropoda</taxon>
        <taxon>Hexapoda</taxon>
        <taxon>Insecta</taxon>
        <taxon>Pterygota</taxon>
        <taxon>Neoptera</taxon>
        <taxon>Endopterygota</taxon>
        <taxon>Hymenoptera</taxon>
        <taxon>Apocrita</taxon>
        <taxon>Aculeata</taxon>
        <taxon>Formicoidea</taxon>
        <taxon>Formicidae</taxon>
        <taxon>Myrmicinae</taxon>
        <taxon>Mycetomoellerius</taxon>
    </lineage>
</organism>
<feature type="transmembrane region" description="Helical" evidence="8">
    <location>
        <begin position="319"/>
        <end position="346"/>
    </location>
</feature>
<evidence type="ECO:0000256" key="8">
    <source>
        <dbReference type="RuleBase" id="RU363108"/>
    </source>
</evidence>
<feature type="transmembrane region" description="Helical" evidence="8">
    <location>
        <begin position="67"/>
        <end position="88"/>
    </location>
</feature>
<comment type="function">
    <text evidence="8">Gustatory receptor which mediates acceptance or avoidance behavior, depending on its substrates.</text>
</comment>
<dbReference type="GO" id="GO:0030425">
    <property type="term" value="C:dendrite"/>
    <property type="evidence" value="ECO:0007669"/>
    <property type="project" value="TreeGrafter"/>
</dbReference>
<feature type="transmembrane region" description="Helical" evidence="8">
    <location>
        <begin position="213"/>
        <end position="232"/>
    </location>
</feature>
<evidence type="ECO:0000313" key="10">
    <source>
        <dbReference type="Proteomes" id="UP000075809"/>
    </source>
</evidence>
<evidence type="ECO:0000256" key="6">
    <source>
        <dbReference type="ARBA" id="ARBA00023170"/>
    </source>
</evidence>
<keyword evidence="5 8" id="KW-0472">Membrane</keyword>
<dbReference type="Proteomes" id="UP000075809">
    <property type="component" value="Unassembled WGS sequence"/>
</dbReference>